<feature type="transmembrane region" description="Helical" evidence="1">
    <location>
        <begin position="148"/>
        <end position="166"/>
    </location>
</feature>
<feature type="transmembrane region" description="Helical" evidence="1">
    <location>
        <begin position="60"/>
        <end position="82"/>
    </location>
</feature>
<dbReference type="Proteomes" id="UP000033111">
    <property type="component" value="Chromosome"/>
</dbReference>
<dbReference type="HOGENOM" id="CLU_097793_0_0_2"/>
<dbReference type="Pfam" id="PF07895">
    <property type="entry name" value="DUF1673"/>
    <property type="match status" value="1"/>
</dbReference>
<proteinExistence type="predicted"/>
<evidence type="ECO:0008006" key="4">
    <source>
        <dbReference type="Google" id="ProtNLM"/>
    </source>
</evidence>
<dbReference type="RefSeq" id="WP_048174313.1">
    <property type="nucleotide sequence ID" value="NZ_CP009506.1"/>
</dbReference>
<organism evidence="2 3">
    <name type="scientific">Methanosarcina siciliae T4/M</name>
    <dbReference type="NCBI Taxonomy" id="1434120"/>
    <lineage>
        <taxon>Archaea</taxon>
        <taxon>Methanobacteriati</taxon>
        <taxon>Methanobacteriota</taxon>
        <taxon>Stenosarchaea group</taxon>
        <taxon>Methanomicrobia</taxon>
        <taxon>Methanosarcinales</taxon>
        <taxon>Methanosarcinaceae</taxon>
        <taxon>Methanosarcina</taxon>
    </lineage>
</organism>
<reference evidence="2 3" key="1">
    <citation type="submission" date="2014-07" db="EMBL/GenBank/DDBJ databases">
        <title>Methanogenic archaea and the global carbon cycle.</title>
        <authorList>
            <person name="Henriksen J.R."/>
            <person name="Luke J."/>
            <person name="Reinhart S."/>
            <person name="Benedict M.N."/>
            <person name="Youngblut N.D."/>
            <person name="Metcalf M.E."/>
            <person name="Whitaker R.J."/>
            <person name="Metcalf W.W."/>
        </authorList>
    </citation>
    <scope>NUCLEOTIDE SEQUENCE [LARGE SCALE GENOMIC DNA]</scope>
    <source>
        <strain evidence="2 3">T4/M</strain>
    </source>
</reference>
<dbReference type="OrthoDB" id="132871at2157"/>
<keyword evidence="1" id="KW-1133">Transmembrane helix</keyword>
<dbReference type="InterPro" id="IPR012874">
    <property type="entry name" value="DUF1673_METspp"/>
</dbReference>
<name>A0A0E3P9B5_9EURY</name>
<feature type="transmembrane region" description="Helical" evidence="1">
    <location>
        <begin position="88"/>
        <end position="106"/>
    </location>
</feature>
<feature type="transmembrane region" description="Helical" evidence="1">
    <location>
        <begin position="186"/>
        <end position="206"/>
    </location>
</feature>
<sequence>MTVIEAFRKLMGWCPMKNSLGNGWQEGNYPFSKMGNGSIQLDPSPVNLRRNKILKVRYSLFDRWTVIVAIFTLIISLLLWIYIPEDSFLIIFSGLIMFLIPLILFLNRPNIAEVTSGKIIIKRPMRKPLVIEKEDVMQISVTRTENHYLRWLVRSIYVVFIPLYFVKEIMPTLQEMERSFPEYIDLSLFLLNLTVLVMFLVIFYNFELMAPYQRILKVTARSNLELSFFTDDPEKLTGILKKEEE</sequence>
<evidence type="ECO:0000313" key="3">
    <source>
        <dbReference type="Proteomes" id="UP000033111"/>
    </source>
</evidence>
<dbReference type="AlphaFoldDB" id="A0A0E3P9B5"/>
<dbReference type="EMBL" id="CP009506">
    <property type="protein sequence ID" value="AKB30605.1"/>
    <property type="molecule type" value="Genomic_DNA"/>
</dbReference>
<gene>
    <name evidence="2" type="ORF">MSSIT_3886</name>
</gene>
<evidence type="ECO:0000256" key="1">
    <source>
        <dbReference type="SAM" id="Phobius"/>
    </source>
</evidence>
<keyword evidence="3" id="KW-1185">Reference proteome</keyword>
<keyword evidence="1" id="KW-0812">Transmembrane</keyword>
<dbReference type="PATRIC" id="fig|1434120.4.peg.5036"/>
<accession>A0A0E3P9B5</accession>
<protein>
    <recommendedName>
        <fullName evidence="4">DUF1673 family protein</fullName>
    </recommendedName>
</protein>
<dbReference type="GeneID" id="24862839"/>
<dbReference type="KEGG" id="msw:MSSIT_3886"/>
<keyword evidence="1" id="KW-0472">Membrane</keyword>
<evidence type="ECO:0000313" key="2">
    <source>
        <dbReference type="EMBL" id="AKB30605.1"/>
    </source>
</evidence>